<dbReference type="Gene3D" id="3.30.420.40">
    <property type="match status" value="1"/>
</dbReference>
<accession>A0A8H5CNC3</accession>
<proteinExistence type="predicted"/>
<dbReference type="OrthoDB" id="3261845at2759"/>
<keyword evidence="2" id="KW-0067">ATP-binding</keyword>
<dbReference type="Pfam" id="PF00012">
    <property type="entry name" value="HSP70"/>
    <property type="match status" value="1"/>
</dbReference>
<protein>
    <submittedName>
        <fullName evidence="3">Uncharacterized protein</fullName>
    </submittedName>
</protein>
<evidence type="ECO:0000256" key="2">
    <source>
        <dbReference type="ARBA" id="ARBA00022840"/>
    </source>
</evidence>
<comment type="caution">
    <text evidence="3">The sequence shown here is derived from an EMBL/GenBank/DDBJ whole genome shotgun (WGS) entry which is preliminary data.</text>
</comment>
<reference evidence="3 4" key="1">
    <citation type="journal article" date="2020" name="ISME J.">
        <title>Uncovering the hidden diversity of litter-decomposition mechanisms in mushroom-forming fungi.</title>
        <authorList>
            <person name="Floudas D."/>
            <person name="Bentzer J."/>
            <person name="Ahren D."/>
            <person name="Johansson T."/>
            <person name="Persson P."/>
            <person name="Tunlid A."/>
        </authorList>
    </citation>
    <scope>NUCLEOTIDE SEQUENCE [LARGE SCALE GENOMIC DNA]</scope>
    <source>
        <strain evidence="3 4">CBS 406.79</strain>
    </source>
</reference>
<evidence type="ECO:0000313" key="3">
    <source>
        <dbReference type="EMBL" id="KAF5344628.1"/>
    </source>
</evidence>
<dbReference type="InterPro" id="IPR043129">
    <property type="entry name" value="ATPase_NBD"/>
</dbReference>
<dbReference type="InterPro" id="IPR013126">
    <property type="entry name" value="Hsp_70_fam"/>
</dbReference>
<keyword evidence="4" id="KW-1185">Reference proteome</keyword>
<sequence>MKNVIGDAATNIFASNPLNIDCKMDLQDIAGDIKHWPFEVRKKGGNSVRGQSIPEEISAVVLVRMKETAEVYLSEKVTHAVVTVPALCFHFGYRCQQNSILLFKFSWGLKDTEVVEIKTFNELSVPLGLGMGRWVSRQLLVGGILATGDNEIKKKRTKKETVISVPSKGQEYVIPPGVEAVRKLCGDEPKKDARTDLKRKGEGKLGLFQIMSIVEIQTGIGFGSKDIILQIPAKVVHPAALPEPDIPPAPEHQYSYGGGYVW</sequence>
<dbReference type="GO" id="GO:0140662">
    <property type="term" value="F:ATP-dependent protein folding chaperone"/>
    <property type="evidence" value="ECO:0007669"/>
    <property type="project" value="InterPro"/>
</dbReference>
<keyword evidence="1" id="KW-0547">Nucleotide-binding</keyword>
<dbReference type="SUPFAM" id="SSF53067">
    <property type="entry name" value="Actin-like ATPase domain"/>
    <property type="match status" value="1"/>
</dbReference>
<dbReference type="Proteomes" id="UP000518752">
    <property type="component" value="Unassembled WGS sequence"/>
</dbReference>
<dbReference type="GO" id="GO:0005524">
    <property type="term" value="F:ATP binding"/>
    <property type="evidence" value="ECO:0007669"/>
    <property type="project" value="UniProtKB-KW"/>
</dbReference>
<gene>
    <name evidence="3" type="ORF">D9757_013900</name>
</gene>
<dbReference type="AlphaFoldDB" id="A0A8H5CNC3"/>
<evidence type="ECO:0000313" key="4">
    <source>
        <dbReference type="Proteomes" id="UP000518752"/>
    </source>
</evidence>
<organism evidence="3 4">
    <name type="scientific">Collybiopsis confluens</name>
    <dbReference type="NCBI Taxonomy" id="2823264"/>
    <lineage>
        <taxon>Eukaryota</taxon>
        <taxon>Fungi</taxon>
        <taxon>Dikarya</taxon>
        <taxon>Basidiomycota</taxon>
        <taxon>Agaricomycotina</taxon>
        <taxon>Agaricomycetes</taxon>
        <taxon>Agaricomycetidae</taxon>
        <taxon>Agaricales</taxon>
        <taxon>Marasmiineae</taxon>
        <taxon>Omphalotaceae</taxon>
        <taxon>Collybiopsis</taxon>
    </lineage>
</organism>
<name>A0A8H5CNC3_9AGAR</name>
<dbReference type="PANTHER" id="PTHR19375">
    <property type="entry name" value="HEAT SHOCK PROTEIN 70KDA"/>
    <property type="match status" value="1"/>
</dbReference>
<evidence type="ECO:0000256" key="1">
    <source>
        <dbReference type="ARBA" id="ARBA00022741"/>
    </source>
</evidence>
<dbReference type="EMBL" id="JAACJN010000399">
    <property type="protein sequence ID" value="KAF5344628.1"/>
    <property type="molecule type" value="Genomic_DNA"/>
</dbReference>